<sequence length="268" mass="28976">MSNCTPPVNTPPVPFGEGREREQTLASVILVLIVEQRRRNRNIAKLIDTNPDSIRQCSRTPLIAEPPLSDYPIASKGIIAVNVKEEEGAANGEGVANEEVGVEEGVANEEDDEEEGVANEEDDGEEGVAKDEGTTSGEERVAVGDEDGRVDSEGEKVGEDKTVIIGEEEGVDNGEKDEGVDKKEGESGKDGIKNEEKVHEGMSNCTPPLNAPPVIFGEGREREQTLASAILLLIVEQRRNSLRNRNIANCQSKFVGVKSMSHTLNFND</sequence>
<feature type="compositionally biased region" description="Low complexity" evidence="1">
    <location>
        <begin position="89"/>
        <end position="99"/>
    </location>
</feature>
<proteinExistence type="predicted"/>
<dbReference type="AlphaFoldDB" id="A0A1X7VE35"/>
<accession>A0A1X7VE35</accession>
<feature type="compositionally biased region" description="Basic and acidic residues" evidence="1">
    <location>
        <begin position="127"/>
        <end position="162"/>
    </location>
</feature>
<evidence type="ECO:0000256" key="1">
    <source>
        <dbReference type="SAM" id="MobiDB-lite"/>
    </source>
</evidence>
<dbReference type="EnsemblMetazoa" id="Aqu2.1.38570_001">
    <property type="protein sequence ID" value="Aqu2.1.38570_001"/>
    <property type="gene ID" value="Aqu2.1.38570"/>
</dbReference>
<feature type="region of interest" description="Disordered" evidence="1">
    <location>
        <begin position="89"/>
        <end position="210"/>
    </location>
</feature>
<organism evidence="2">
    <name type="scientific">Amphimedon queenslandica</name>
    <name type="common">Sponge</name>
    <dbReference type="NCBI Taxonomy" id="400682"/>
    <lineage>
        <taxon>Eukaryota</taxon>
        <taxon>Metazoa</taxon>
        <taxon>Porifera</taxon>
        <taxon>Demospongiae</taxon>
        <taxon>Heteroscleromorpha</taxon>
        <taxon>Haplosclerida</taxon>
        <taxon>Niphatidae</taxon>
        <taxon>Amphimedon</taxon>
    </lineage>
</organism>
<feature type="compositionally biased region" description="Basic and acidic residues" evidence="1">
    <location>
        <begin position="173"/>
        <end position="200"/>
    </location>
</feature>
<evidence type="ECO:0000313" key="2">
    <source>
        <dbReference type="EnsemblMetazoa" id="Aqu2.1.38570_001"/>
    </source>
</evidence>
<dbReference type="InParanoid" id="A0A1X7VE35"/>
<reference evidence="2" key="1">
    <citation type="submission" date="2017-05" db="UniProtKB">
        <authorList>
            <consortium name="EnsemblMetazoa"/>
        </authorList>
    </citation>
    <scope>IDENTIFICATION</scope>
</reference>
<feature type="compositionally biased region" description="Acidic residues" evidence="1">
    <location>
        <begin position="100"/>
        <end position="126"/>
    </location>
</feature>
<name>A0A1X7VE35_AMPQE</name>
<protein>
    <submittedName>
        <fullName evidence="2">Uncharacterized protein</fullName>
    </submittedName>
</protein>